<feature type="region of interest" description="Disordered" evidence="2">
    <location>
        <begin position="411"/>
        <end position="445"/>
    </location>
</feature>
<dbReference type="Proteomes" id="UP000315522">
    <property type="component" value="Unassembled WGS sequence"/>
</dbReference>
<feature type="coiled-coil region" evidence="1">
    <location>
        <begin position="384"/>
        <end position="411"/>
    </location>
</feature>
<proteinExistence type="predicted"/>
<feature type="region of interest" description="Disordered" evidence="2">
    <location>
        <begin position="1"/>
        <end position="193"/>
    </location>
</feature>
<reference evidence="4 5" key="1">
    <citation type="submission" date="2018-05" db="EMBL/GenBank/DDBJ databases">
        <title>Genome sequencing and assembly of the regulated plant pathogen Lachnellula willkommii and related sister species for the development of diagnostic species identification markers.</title>
        <authorList>
            <person name="Giroux E."/>
            <person name="Bilodeau G."/>
        </authorList>
    </citation>
    <scope>NUCLEOTIDE SEQUENCE [LARGE SCALE GENOMIC DNA]</scope>
    <source>
        <strain evidence="4 5">CBS 172.35</strain>
    </source>
</reference>
<dbReference type="EMBL" id="QGML01000724">
    <property type="protein sequence ID" value="TVY90852.1"/>
    <property type="molecule type" value="Genomic_DNA"/>
</dbReference>
<evidence type="ECO:0000256" key="2">
    <source>
        <dbReference type="SAM" id="MobiDB-lite"/>
    </source>
</evidence>
<dbReference type="AlphaFoldDB" id="A0A559MD12"/>
<feature type="compositionally biased region" description="Polar residues" evidence="2">
    <location>
        <begin position="1"/>
        <end position="31"/>
    </location>
</feature>
<comment type="caution">
    <text evidence="4">The sequence shown here is derived from an EMBL/GenBank/DDBJ whole genome shotgun (WGS) entry which is preliminary data.</text>
</comment>
<feature type="compositionally biased region" description="Polar residues" evidence="2">
    <location>
        <begin position="478"/>
        <end position="491"/>
    </location>
</feature>
<feature type="compositionally biased region" description="Polar residues" evidence="2">
    <location>
        <begin position="516"/>
        <end position="529"/>
    </location>
</feature>
<feature type="region of interest" description="Disordered" evidence="2">
    <location>
        <begin position="472"/>
        <end position="586"/>
    </location>
</feature>
<feature type="non-terminal residue" evidence="4">
    <location>
        <position position="1"/>
    </location>
</feature>
<keyword evidence="1" id="KW-0175">Coiled coil</keyword>
<evidence type="ECO:0000259" key="3">
    <source>
        <dbReference type="Pfam" id="PF25545"/>
    </source>
</evidence>
<evidence type="ECO:0000256" key="1">
    <source>
        <dbReference type="SAM" id="Coils"/>
    </source>
</evidence>
<accession>A0A559MD12</accession>
<feature type="compositionally biased region" description="Basic residues" evidence="2">
    <location>
        <begin position="98"/>
        <end position="108"/>
    </location>
</feature>
<dbReference type="InterPro" id="IPR057684">
    <property type="entry name" value="DUF7924"/>
</dbReference>
<keyword evidence="5" id="KW-1185">Reference proteome</keyword>
<feature type="compositionally biased region" description="Polar residues" evidence="2">
    <location>
        <begin position="131"/>
        <end position="152"/>
    </location>
</feature>
<gene>
    <name evidence="4" type="ORF">LAWI1_G005641</name>
</gene>
<evidence type="ECO:0000313" key="5">
    <source>
        <dbReference type="Proteomes" id="UP000315522"/>
    </source>
</evidence>
<organism evidence="4 5">
    <name type="scientific">Lachnellula willkommii</name>
    <dbReference type="NCBI Taxonomy" id="215461"/>
    <lineage>
        <taxon>Eukaryota</taxon>
        <taxon>Fungi</taxon>
        <taxon>Dikarya</taxon>
        <taxon>Ascomycota</taxon>
        <taxon>Pezizomycotina</taxon>
        <taxon>Leotiomycetes</taxon>
        <taxon>Helotiales</taxon>
        <taxon>Lachnaceae</taxon>
        <taxon>Lachnellula</taxon>
    </lineage>
</organism>
<feature type="compositionally biased region" description="Polar residues" evidence="2">
    <location>
        <begin position="180"/>
        <end position="193"/>
    </location>
</feature>
<protein>
    <recommendedName>
        <fullName evidence="3">DUF7924 domain-containing protein</fullName>
    </recommendedName>
</protein>
<sequence>SYYESQSPLEQRQPDPHTSQPLGATSYTRVPTSGPIEASAAVPSRAPVQEYISPPQKQNHQTRKRGPDTSIETGAERPLKRARLTQRNLKAFENMGGQRRKSAGKKSTGRSSSTTTTTDEDLGPQLHQPKSRTSNSETKSTRSKQSISTTDPGFQDAAFDNGILNPENSKPHTNLKKSKVQINRTRDTVSPSESEYEKFAHKIRTAPNEQTVLLQTSSLLKEYGTDDSRYSKVYNQAFIAFPKNVSFNTGLSAAQPDMVEGLEMPEFDPFPVRQQLGGAAVPTSGTNAITLPHLAGEWKGPGKDMILAQTQAAYDGACMVYGRNEALSFLNSPDQAGHAFVSTFTTDGTTLNTFAHYSSESQGQVKYHQYPTSGSFLISSHEDFKTSRRRLRNLQDDAKEASEKLRDELNEKWSANHRSPVSPNVPVDASDFTDSNSYDYDDEEDPTNQLLAEYWTSFPTNDQYDSSVQVPAADNVNAPPSASFQENNQDGSFVRSVHAPPYASSPANDEDDPFLQVSTANNGYTSPNGLTFPLITPPQSSEDSSLPLESSEDIDQSNGRGHRRTRRTRKQVVIVDARKTRRKHEG</sequence>
<feature type="compositionally biased region" description="Low complexity" evidence="2">
    <location>
        <begin position="537"/>
        <end position="549"/>
    </location>
</feature>
<name>A0A559MD12_9HELO</name>
<evidence type="ECO:0000313" key="4">
    <source>
        <dbReference type="EMBL" id="TVY90852.1"/>
    </source>
</evidence>
<feature type="compositionally biased region" description="Basic residues" evidence="2">
    <location>
        <begin position="560"/>
        <end position="570"/>
    </location>
</feature>
<dbReference type="Pfam" id="PF25545">
    <property type="entry name" value="DUF7924"/>
    <property type="match status" value="1"/>
</dbReference>
<feature type="domain" description="DUF7924" evidence="3">
    <location>
        <begin position="249"/>
        <end position="398"/>
    </location>
</feature>